<keyword evidence="2" id="KW-1185">Reference proteome</keyword>
<proteinExistence type="predicted"/>
<protein>
    <submittedName>
        <fullName evidence="1">Uncharacterized protein</fullName>
    </submittedName>
</protein>
<organism evidence="1 2">
    <name type="scientific">Chitinophaga eiseniae</name>
    <dbReference type="NCBI Taxonomy" id="634771"/>
    <lineage>
        <taxon>Bacteria</taxon>
        <taxon>Pseudomonadati</taxon>
        <taxon>Bacteroidota</taxon>
        <taxon>Chitinophagia</taxon>
        <taxon>Chitinophagales</taxon>
        <taxon>Chitinophagaceae</taxon>
        <taxon>Chitinophaga</taxon>
    </lineage>
</organism>
<name>A0A1T4TSM0_9BACT</name>
<dbReference type="AlphaFoldDB" id="A0A1T4TSM0"/>
<sequence>MQLQIIDVYAKTISWRRNDLVDWASGEKIDGAGEWPEQQLHYAYDFDAAITSADGQYALLFAKQGTKGLLLKNGQMLREVNRSYYQAGVYEYPAVFFAAPNGRTYLAHCPQAYCQLDFEDVETGEVITRVEGRNPDDYFYSRLEVSDNNQWLISKGWVWHPWDMVAAFNIEACIQNPLLLDNARKNPDVNAEVGVAGFINDHEVLIGAIGEGELMDDEAENADALRPGQLAIWNLETNQLSAPVTVRGVFGNIFPIDDTYTWDLAGFPRIINYRTGEVVDQLSELPVTAQVSSIIHHIEAPQIACHRGRNKIAVVMKDRKVGLLTR</sequence>
<reference evidence="2" key="1">
    <citation type="submission" date="2017-02" db="EMBL/GenBank/DDBJ databases">
        <authorList>
            <person name="Varghese N."/>
            <person name="Submissions S."/>
        </authorList>
    </citation>
    <scope>NUCLEOTIDE SEQUENCE [LARGE SCALE GENOMIC DNA]</scope>
    <source>
        <strain evidence="2">DSM 22224</strain>
    </source>
</reference>
<evidence type="ECO:0000313" key="2">
    <source>
        <dbReference type="Proteomes" id="UP000190367"/>
    </source>
</evidence>
<evidence type="ECO:0000313" key="1">
    <source>
        <dbReference type="EMBL" id="SKA43404.1"/>
    </source>
</evidence>
<dbReference type="RefSeq" id="WP_078672542.1">
    <property type="nucleotide sequence ID" value="NZ_FUWZ01000006.1"/>
</dbReference>
<dbReference type="OrthoDB" id="9765809at2"/>
<accession>A0A1T4TSM0</accession>
<dbReference type="Proteomes" id="UP000190367">
    <property type="component" value="Unassembled WGS sequence"/>
</dbReference>
<dbReference type="STRING" id="634771.SAMN04488128_106177"/>
<gene>
    <name evidence="1" type="ORF">SAMN04488128_106177</name>
</gene>
<dbReference type="EMBL" id="FUWZ01000006">
    <property type="protein sequence ID" value="SKA43404.1"/>
    <property type="molecule type" value="Genomic_DNA"/>
</dbReference>